<name>A0ABX5A0H3_9ENTR</name>
<proteinExistence type="predicted"/>
<gene>
    <name evidence="3" type="ORF">C3712_12230</name>
</gene>
<protein>
    <submittedName>
        <fullName evidence="3">Iron-regulated protein</fullName>
    </submittedName>
</protein>
<evidence type="ECO:0000313" key="4">
    <source>
        <dbReference type="Proteomes" id="UP000237025"/>
    </source>
</evidence>
<keyword evidence="1" id="KW-0732">Signal</keyword>
<reference evidence="3 4" key="1">
    <citation type="submission" date="2018-02" db="EMBL/GenBank/DDBJ databases">
        <title>Lelliotia aquatilis sp. nov., isolated from drinking water.</title>
        <authorList>
            <person name="Kaempfer P."/>
            <person name="Glaeser S."/>
            <person name="Exner M."/>
            <person name="Doijad S."/>
            <person name="Chakraborty T."/>
        </authorList>
    </citation>
    <scope>NUCLEOTIDE SEQUENCE [LARGE SCALE GENOMIC DNA]</scope>
    <source>
        <strain evidence="3 4">6331-17</strain>
    </source>
</reference>
<dbReference type="CDD" id="cd14727">
    <property type="entry name" value="ChanN-like"/>
    <property type="match status" value="1"/>
</dbReference>
<dbReference type="Gene3D" id="3.40.50.11550">
    <property type="match status" value="1"/>
</dbReference>
<evidence type="ECO:0000313" key="3">
    <source>
        <dbReference type="EMBL" id="POZ22453.1"/>
    </source>
</evidence>
<dbReference type="InterPro" id="IPR016773">
    <property type="entry name" value="Fe3_uptake_reg_CjrA_prd"/>
</dbReference>
<feature type="domain" description="Haem-binding uptake Tiki superfamily ChaN" evidence="2">
    <location>
        <begin position="53"/>
        <end position="248"/>
    </location>
</feature>
<dbReference type="Proteomes" id="UP000237025">
    <property type="component" value="Unassembled WGS sequence"/>
</dbReference>
<feature type="signal peptide" evidence="1">
    <location>
        <begin position="1"/>
        <end position="21"/>
    </location>
</feature>
<sequence length="284" mass="31027">MKNLKVITVSLLLISSLVLTACQSTKPTTAQLPLATQIKNAQTGATLTPEELLAVLSQAPQVIVGEEHTNVAHHTIELWLLQNLQRKRPQGSVLMEMITADQQPAVDDVKKALKSGASMRDQRIQESLRWNPGWPWPLYGELTKTALMGDYPLLAANIPRAQVNAIYKQPVFPAGEHSSQKTVRNALSAIIYLMHGGEIAPEQLTAMVAIQQNRDRFMAQQLLNAPKPALMFVGGYHAAKDVGVPLHLQDLNGQAPIVVMLTTEGAALSAKQADYIWSVPAIKK</sequence>
<dbReference type="RefSeq" id="WP_103949201.1">
    <property type="nucleotide sequence ID" value="NZ_PQVT01000012.1"/>
</dbReference>
<dbReference type="SUPFAM" id="SSF159501">
    <property type="entry name" value="EreA/ChaN-like"/>
    <property type="match status" value="1"/>
</dbReference>
<evidence type="ECO:0000256" key="1">
    <source>
        <dbReference type="SAM" id="SignalP"/>
    </source>
</evidence>
<dbReference type="EMBL" id="PQVW01000008">
    <property type="protein sequence ID" value="POZ22453.1"/>
    <property type="molecule type" value="Genomic_DNA"/>
</dbReference>
<dbReference type="PROSITE" id="PS51257">
    <property type="entry name" value="PROKAR_LIPOPROTEIN"/>
    <property type="match status" value="1"/>
</dbReference>
<dbReference type="Gene3D" id="1.10.8.760">
    <property type="entry name" value="Haem-binding uptake, Tiki superfamily, ChaN, domain 2"/>
    <property type="match status" value="1"/>
</dbReference>
<dbReference type="PIRSF" id="PIRSF020419">
    <property type="entry name" value="Fe_uptake_reg_CjrA_prd"/>
    <property type="match status" value="1"/>
</dbReference>
<dbReference type="Pfam" id="PF04187">
    <property type="entry name" value="Cofac_haem_bdg"/>
    <property type="match status" value="1"/>
</dbReference>
<dbReference type="InterPro" id="IPR007314">
    <property type="entry name" value="Cofac_haem-bd_dom"/>
</dbReference>
<organism evidence="3 4">
    <name type="scientific">Lelliottia aquatilis</name>
    <dbReference type="NCBI Taxonomy" id="2080838"/>
    <lineage>
        <taxon>Bacteria</taxon>
        <taxon>Pseudomonadati</taxon>
        <taxon>Pseudomonadota</taxon>
        <taxon>Gammaproteobacteria</taxon>
        <taxon>Enterobacterales</taxon>
        <taxon>Enterobacteriaceae</taxon>
        <taxon>Lelliottia</taxon>
    </lineage>
</organism>
<accession>A0ABX5A0H3</accession>
<feature type="chain" id="PRO_5045815348" evidence="1">
    <location>
        <begin position="22"/>
        <end position="284"/>
    </location>
</feature>
<evidence type="ECO:0000259" key="2">
    <source>
        <dbReference type="Pfam" id="PF04187"/>
    </source>
</evidence>
<comment type="caution">
    <text evidence="3">The sequence shown here is derived from an EMBL/GenBank/DDBJ whole genome shotgun (WGS) entry which is preliminary data.</text>
</comment>
<keyword evidence="4" id="KW-1185">Reference proteome</keyword>